<accession>A0ABR9FZK0</accession>
<dbReference type="Pfam" id="PF11390">
    <property type="entry name" value="FdsD"/>
    <property type="match status" value="1"/>
</dbReference>
<evidence type="ECO:0000313" key="2">
    <source>
        <dbReference type="Proteomes" id="UP001645038"/>
    </source>
</evidence>
<gene>
    <name evidence="1" type="ORF">EI547_11510</name>
</gene>
<dbReference type="EMBL" id="RRZB01000027">
    <property type="protein sequence ID" value="MBE0464081.1"/>
    <property type="molecule type" value="Genomic_DNA"/>
</dbReference>
<evidence type="ECO:0000313" key="1">
    <source>
        <dbReference type="EMBL" id="MBE0464081.1"/>
    </source>
</evidence>
<organism evidence="1 2">
    <name type="scientific">Halomonas colorata</name>
    <dbReference type="NCBI Taxonomy" id="2742615"/>
    <lineage>
        <taxon>Bacteria</taxon>
        <taxon>Pseudomonadati</taxon>
        <taxon>Pseudomonadota</taxon>
        <taxon>Gammaproteobacteria</taxon>
        <taxon>Oceanospirillales</taxon>
        <taxon>Halomonadaceae</taxon>
        <taxon>Halomonas</taxon>
    </lineage>
</organism>
<comment type="caution">
    <text evidence="1">The sequence shown here is derived from an EMBL/GenBank/DDBJ whole genome shotgun (WGS) entry which is preliminary data.</text>
</comment>
<keyword evidence="2" id="KW-1185">Reference proteome</keyword>
<protein>
    <submittedName>
        <fullName evidence="1">Formate dehydrogenase subunit delta</fullName>
    </submittedName>
</protein>
<dbReference type="InterPro" id="IPR021074">
    <property type="entry name" value="Formate_DH_dsu"/>
</dbReference>
<proteinExistence type="predicted"/>
<sequence>MSTHTDANLVHMINQIAANLGGGRDEEAAATATCRHLETFWARPMKHRLVANLELEGVEFSPLARRAATLLATRLLERQSITR</sequence>
<dbReference type="RefSeq" id="WP_192538636.1">
    <property type="nucleotide sequence ID" value="NZ_RRZB01000027.1"/>
</dbReference>
<name>A0ABR9FZK0_9GAMM</name>
<reference evidence="1 2" key="1">
    <citation type="submission" date="2020-07" db="EMBL/GenBank/DDBJ databases">
        <title>Halophilic bacteria isolated from french cheeses.</title>
        <authorList>
            <person name="Kothe C.I."/>
            <person name="Farah-Kraiem B."/>
            <person name="Renault P."/>
            <person name="Dridi B."/>
        </authorList>
    </citation>
    <scope>NUCLEOTIDE SEQUENCE [LARGE SCALE GENOMIC DNA]</scope>
    <source>
        <strain evidence="1 2">FME20</strain>
    </source>
</reference>
<dbReference type="Proteomes" id="UP001645038">
    <property type="component" value="Unassembled WGS sequence"/>
</dbReference>